<evidence type="ECO:0000313" key="4">
    <source>
        <dbReference type="Proteomes" id="UP000184368"/>
    </source>
</evidence>
<dbReference type="CDD" id="cd17557">
    <property type="entry name" value="REC_Rcp-like"/>
    <property type="match status" value="1"/>
</dbReference>
<reference evidence="3 4" key="1">
    <citation type="submission" date="2016-11" db="EMBL/GenBank/DDBJ databases">
        <authorList>
            <person name="Jaros S."/>
            <person name="Januszkiewicz K."/>
            <person name="Wedrychowicz H."/>
        </authorList>
    </citation>
    <scope>NUCLEOTIDE SEQUENCE [LARGE SCALE GENOMIC DNA]</scope>
    <source>
        <strain evidence="3 4">DSM 26897</strain>
    </source>
</reference>
<sequence>MEEKKKVLYADDDLDDKAWIIEAWETLDFPLQIEFVDNGRQAIEYLQQSDGAMPALIVLDLNMPEMDGRQTLQKLKNDPQFRHIPVVIVTTSTSKLDIEVCKRLGASQFLTKPDTHAEWQEIVQQLQPYLA</sequence>
<dbReference type="PANTHER" id="PTHR44520:SF2">
    <property type="entry name" value="RESPONSE REGULATOR RCP1"/>
    <property type="match status" value="1"/>
</dbReference>
<dbReference type="GO" id="GO:0000160">
    <property type="term" value="P:phosphorelay signal transduction system"/>
    <property type="evidence" value="ECO:0007669"/>
    <property type="project" value="InterPro"/>
</dbReference>
<dbReference type="OrthoDB" id="7631574at2"/>
<organism evidence="3 4">
    <name type="scientific">Cnuella takakiae</name>
    <dbReference type="NCBI Taxonomy" id="1302690"/>
    <lineage>
        <taxon>Bacteria</taxon>
        <taxon>Pseudomonadati</taxon>
        <taxon>Bacteroidota</taxon>
        <taxon>Chitinophagia</taxon>
        <taxon>Chitinophagales</taxon>
        <taxon>Chitinophagaceae</taxon>
        <taxon>Cnuella</taxon>
    </lineage>
</organism>
<feature type="modified residue" description="4-aspartylphosphate" evidence="1">
    <location>
        <position position="60"/>
    </location>
</feature>
<dbReference type="Pfam" id="PF00072">
    <property type="entry name" value="Response_reg"/>
    <property type="match status" value="1"/>
</dbReference>
<evidence type="ECO:0000256" key="1">
    <source>
        <dbReference type="PROSITE-ProRule" id="PRU00169"/>
    </source>
</evidence>
<dbReference type="PANTHER" id="PTHR44520">
    <property type="entry name" value="RESPONSE REGULATOR RCP1-RELATED"/>
    <property type="match status" value="1"/>
</dbReference>
<dbReference type="Proteomes" id="UP000184368">
    <property type="component" value="Unassembled WGS sequence"/>
</dbReference>
<keyword evidence="4" id="KW-1185">Reference proteome</keyword>
<protein>
    <submittedName>
        <fullName evidence="3">CheY chemotaxis protein or a CheY-like REC (Receiver) domain</fullName>
    </submittedName>
</protein>
<evidence type="ECO:0000259" key="2">
    <source>
        <dbReference type="PROSITE" id="PS50110"/>
    </source>
</evidence>
<dbReference type="SMART" id="SM00448">
    <property type="entry name" value="REC"/>
    <property type="match status" value="1"/>
</dbReference>
<proteinExistence type="predicted"/>
<dbReference type="InterPro" id="IPR001789">
    <property type="entry name" value="Sig_transdc_resp-reg_receiver"/>
</dbReference>
<dbReference type="Gene3D" id="3.40.50.2300">
    <property type="match status" value="1"/>
</dbReference>
<dbReference type="AlphaFoldDB" id="A0A1M4WMW0"/>
<dbReference type="RefSeq" id="WP_073040511.1">
    <property type="nucleotide sequence ID" value="NZ_FQUO01000003.1"/>
</dbReference>
<dbReference type="PROSITE" id="PS50110">
    <property type="entry name" value="RESPONSE_REGULATORY"/>
    <property type="match status" value="1"/>
</dbReference>
<dbReference type="InterPro" id="IPR011006">
    <property type="entry name" value="CheY-like_superfamily"/>
</dbReference>
<dbReference type="EMBL" id="FQUO01000003">
    <property type="protein sequence ID" value="SHE82589.1"/>
    <property type="molecule type" value="Genomic_DNA"/>
</dbReference>
<evidence type="ECO:0000313" key="3">
    <source>
        <dbReference type="EMBL" id="SHE82589.1"/>
    </source>
</evidence>
<dbReference type="SUPFAM" id="SSF52172">
    <property type="entry name" value="CheY-like"/>
    <property type="match status" value="1"/>
</dbReference>
<feature type="domain" description="Response regulatory" evidence="2">
    <location>
        <begin position="6"/>
        <end position="127"/>
    </location>
</feature>
<name>A0A1M4WMW0_9BACT</name>
<accession>A0A1M4WMW0</accession>
<dbReference type="InterPro" id="IPR052893">
    <property type="entry name" value="TCS_response_regulator"/>
</dbReference>
<keyword evidence="1" id="KW-0597">Phosphoprotein</keyword>
<gene>
    <name evidence="3" type="ORF">SAMN05444008_10379</name>
</gene>
<dbReference type="STRING" id="1302690.BUE76_07005"/>